<evidence type="ECO:0000256" key="1">
    <source>
        <dbReference type="SAM" id="MobiDB-lite"/>
    </source>
</evidence>
<feature type="signal peptide" evidence="2">
    <location>
        <begin position="1"/>
        <end position="15"/>
    </location>
</feature>
<gene>
    <name evidence="3" type="ORF">PoB_007064600</name>
</gene>
<evidence type="ECO:0000313" key="4">
    <source>
        <dbReference type="Proteomes" id="UP000735302"/>
    </source>
</evidence>
<dbReference type="Proteomes" id="UP000735302">
    <property type="component" value="Unassembled WGS sequence"/>
</dbReference>
<protein>
    <recommendedName>
        <fullName evidence="5">Secreted protein</fullName>
    </recommendedName>
</protein>
<evidence type="ECO:0000313" key="3">
    <source>
        <dbReference type="EMBL" id="GFO44141.1"/>
    </source>
</evidence>
<feature type="chain" id="PRO_5043663187" description="Secreted protein" evidence="2">
    <location>
        <begin position="16"/>
        <end position="137"/>
    </location>
</feature>
<keyword evidence="4" id="KW-1185">Reference proteome</keyword>
<proteinExistence type="predicted"/>
<sequence length="137" mass="14617">MCFSFALCGDSLAHACLLVCSSCTERGETPAGWTVGWWRRERGRADVTWDVVATRSGMICGFPADEMSTAIIRINLTIIIISSSSSSSSNSSSRSSSGSSSSSSSTFTITVVTSTFMVVYIEGITARRCCDQTMSCC</sequence>
<organism evidence="3 4">
    <name type="scientific">Plakobranchus ocellatus</name>
    <dbReference type="NCBI Taxonomy" id="259542"/>
    <lineage>
        <taxon>Eukaryota</taxon>
        <taxon>Metazoa</taxon>
        <taxon>Spiralia</taxon>
        <taxon>Lophotrochozoa</taxon>
        <taxon>Mollusca</taxon>
        <taxon>Gastropoda</taxon>
        <taxon>Heterobranchia</taxon>
        <taxon>Euthyneura</taxon>
        <taxon>Panpulmonata</taxon>
        <taxon>Sacoglossa</taxon>
        <taxon>Placobranchoidea</taxon>
        <taxon>Plakobranchidae</taxon>
        <taxon>Plakobranchus</taxon>
    </lineage>
</organism>
<comment type="caution">
    <text evidence="3">The sequence shown here is derived from an EMBL/GenBank/DDBJ whole genome shotgun (WGS) entry which is preliminary data.</text>
</comment>
<evidence type="ECO:0000256" key="2">
    <source>
        <dbReference type="SAM" id="SignalP"/>
    </source>
</evidence>
<dbReference type="EMBL" id="BLXT01007928">
    <property type="protein sequence ID" value="GFO44141.1"/>
    <property type="molecule type" value="Genomic_DNA"/>
</dbReference>
<evidence type="ECO:0008006" key="5">
    <source>
        <dbReference type="Google" id="ProtNLM"/>
    </source>
</evidence>
<keyword evidence="2" id="KW-0732">Signal</keyword>
<dbReference type="AlphaFoldDB" id="A0AAV4DJ09"/>
<feature type="region of interest" description="Disordered" evidence="1">
    <location>
        <begin position="84"/>
        <end position="105"/>
    </location>
</feature>
<accession>A0AAV4DJ09</accession>
<name>A0AAV4DJ09_9GAST</name>
<reference evidence="3 4" key="1">
    <citation type="journal article" date="2021" name="Elife">
        <title>Chloroplast acquisition without the gene transfer in kleptoplastic sea slugs, Plakobranchus ocellatus.</title>
        <authorList>
            <person name="Maeda T."/>
            <person name="Takahashi S."/>
            <person name="Yoshida T."/>
            <person name="Shimamura S."/>
            <person name="Takaki Y."/>
            <person name="Nagai Y."/>
            <person name="Toyoda A."/>
            <person name="Suzuki Y."/>
            <person name="Arimoto A."/>
            <person name="Ishii H."/>
            <person name="Satoh N."/>
            <person name="Nishiyama T."/>
            <person name="Hasebe M."/>
            <person name="Maruyama T."/>
            <person name="Minagawa J."/>
            <person name="Obokata J."/>
            <person name="Shigenobu S."/>
        </authorList>
    </citation>
    <scope>NUCLEOTIDE SEQUENCE [LARGE SCALE GENOMIC DNA]</scope>
</reference>